<feature type="coiled-coil region" evidence="12">
    <location>
        <begin position="375"/>
        <end position="419"/>
    </location>
</feature>
<keyword evidence="11 13" id="KW-0472">Membrane</keyword>
<dbReference type="EMBL" id="CM001436">
    <property type="protein sequence ID" value="EHQ37091.1"/>
    <property type="molecule type" value="Genomic_DNA"/>
</dbReference>
<keyword evidence="16" id="KW-1185">Reference proteome</keyword>
<accession>H1YZN8</accession>
<dbReference type="HOGENOM" id="CLU_020008_0_0_2"/>
<evidence type="ECO:0000256" key="8">
    <source>
        <dbReference type="ARBA" id="ARBA00022777"/>
    </source>
</evidence>
<dbReference type="InterPro" id="IPR005467">
    <property type="entry name" value="His_kinase_dom"/>
</dbReference>
<evidence type="ECO:0000313" key="16">
    <source>
        <dbReference type="Proteomes" id="UP000005741"/>
    </source>
</evidence>
<dbReference type="SUPFAM" id="SSF55874">
    <property type="entry name" value="ATPase domain of HSP90 chaperone/DNA topoisomerase II/histidine kinase"/>
    <property type="match status" value="1"/>
</dbReference>
<dbReference type="InterPro" id="IPR036890">
    <property type="entry name" value="HATPase_C_sf"/>
</dbReference>
<feature type="domain" description="Histidine kinase" evidence="14">
    <location>
        <begin position="518"/>
        <end position="616"/>
    </location>
</feature>
<dbReference type="PANTHER" id="PTHR45528">
    <property type="entry name" value="SENSOR HISTIDINE KINASE CPXA"/>
    <property type="match status" value="1"/>
</dbReference>
<evidence type="ECO:0000256" key="9">
    <source>
        <dbReference type="ARBA" id="ARBA00022840"/>
    </source>
</evidence>
<dbReference type="PANTHER" id="PTHR45528:SF1">
    <property type="entry name" value="SENSOR HISTIDINE KINASE CPXA"/>
    <property type="match status" value="1"/>
</dbReference>
<dbReference type="AlphaFoldDB" id="H1YZN8"/>
<evidence type="ECO:0000256" key="13">
    <source>
        <dbReference type="SAM" id="Phobius"/>
    </source>
</evidence>
<keyword evidence="13" id="KW-0812">Transmembrane</keyword>
<dbReference type="InParanoid" id="H1YZN8"/>
<dbReference type="InterPro" id="IPR004358">
    <property type="entry name" value="Sig_transdc_His_kin-like_C"/>
</dbReference>
<evidence type="ECO:0000313" key="15">
    <source>
        <dbReference type="EMBL" id="EHQ37091.1"/>
    </source>
</evidence>
<evidence type="ECO:0000259" key="14">
    <source>
        <dbReference type="PROSITE" id="PS50109"/>
    </source>
</evidence>
<keyword evidence="8 15" id="KW-0418">Kinase</keyword>
<evidence type="ECO:0000256" key="4">
    <source>
        <dbReference type="ARBA" id="ARBA00022475"/>
    </source>
</evidence>
<keyword evidence="7" id="KW-0547">Nucleotide-binding</keyword>
<dbReference type="SMART" id="SM00387">
    <property type="entry name" value="HATPase_c"/>
    <property type="match status" value="1"/>
</dbReference>
<keyword evidence="5" id="KW-0597">Phosphoprotein</keyword>
<evidence type="ECO:0000256" key="11">
    <source>
        <dbReference type="ARBA" id="ARBA00023136"/>
    </source>
</evidence>
<gene>
    <name evidence="15" type="ORF">Metlim_3059</name>
</gene>
<dbReference type="GO" id="GO:0004673">
    <property type="term" value="F:protein histidine kinase activity"/>
    <property type="evidence" value="ECO:0007669"/>
    <property type="project" value="UniProtKB-EC"/>
</dbReference>
<proteinExistence type="predicted"/>
<dbReference type="Pfam" id="PF02518">
    <property type="entry name" value="HATPase_c"/>
    <property type="match status" value="1"/>
</dbReference>
<evidence type="ECO:0000256" key="10">
    <source>
        <dbReference type="ARBA" id="ARBA00023012"/>
    </source>
</evidence>
<evidence type="ECO:0000256" key="1">
    <source>
        <dbReference type="ARBA" id="ARBA00000085"/>
    </source>
</evidence>
<dbReference type="RefSeq" id="WP_004079810.1">
    <property type="nucleotide sequence ID" value="NZ_CM001436.1"/>
</dbReference>
<dbReference type="Proteomes" id="UP000005741">
    <property type="component" value="Chromosome"/>
</dbReference>
<evidence type="ECO:0000256" key="3">
    <source>
        <dbReference type="ARBA" id="ARBA00012438"/>
    </source>
</evidence>
<comment type="catalytic activity">
    <reaction evidence="1">
        <text>ATP + protein L-histidine = ADP + protein N-phospho-L-histidine.</text>
        <dbReference type="EC" id="2.7.13.3"/>
    </reaction>
</comment>
<feature type="transmembrane region" description="Helical" evidence="13">
    <location>
        <begin position="309"/>
        <end position="330"/>
    </location>
</feature>
<keyword evidence="4" id="KW-1003">Cell membrane</keyword>
<dbReference type="GO" id="GO:0005524">
    <property type="term" value="F:ATP binding"/>
    <property type="evidence" value="ECO:0007669"/>
    <property type="project" value="UniProtKB-KW"/>
</dbReference>
<keyword evidence="6" id="KW-0808">Transferase</keyword>
<dbReference type="InterPro" id="IPR003594">
    <property type="entry name" value="HATPase_dom"/>
</dbReference>
<dbReference type="EC" id="2.7.13.3" evidence="3"/>
<evidence type="ECO:0000256" key="7">
    <source>
        <dbReference type="ARBA" id="ARBA00022741"/>
    </source>
</evidence>
<dbReference type="STRING" id="937775.Metlim_3059"/>
<feature type="transmembrane region" description="Helical" evidence="13">
    <location>
        <begin position="15"/>
        <end position="35"/>
    </location>
</feature>
<dbReference type="Gene3D" id="6.10.340.10">
    <property type="match status" value="1"/>
</dbReference>
<evidence type="ECO:0000256" key="6">
    <source>
        <dbReference type="ARBA" id="ARBA00022679"/>
    </source>
</evidence>
<dbReference type="PRINTS" id="PR00344">
    <property type="entry name" value="BCTRLSENSOR"/>
</dbReference>
<reference evidence="15 16" key="1">
    <citation type="submission" date="2011-10" db="EMBL/GenBank/DDBJ databases">
        <title>The Improved High-Quality Draft genome of Methanoplanus limicola DSM 2279.</title>
        <authorList>
            <consortium name="US DOE Joint Genome Institute (JGI-PGF)"/>
            <person name="Lucas S."/>
            <person name="Copeland A."/>
            <person name="Lapidus A."/>
            <person name="Glavina del Rio T."/>
            <person name="Dalin E."/>
            <person name="Tice H."/>
            <person name="Bruce D."/>
            <person name="Goodwin L."/>
            <person name="Pitluck S."/>
            <person name="Peters L."/>
            <person name="Mikhailova N."/>
            <person name="Lu M."/>
            <person name="Kyrpides N."/>
            <person name="Mavromatis K."/>
            <person name="Ivanova N."/>
            <person name="Markowitz V."/>
            <person name="Cheng J.-F."/>
            <person name="Hugenholtz P."/>
            <person name="Woyke T."/>
            <person name="Wu D."/>
            <person name="Wirth R."/>
            <person name="Brambilla E.-M."/>
            <person name="Klenk H.-P."/>
            <person name="Eisen J.A."/>
        </authorList>
    </citation>
    <scope>NUCLEOTIDE SEQUENCE [LARGE SCALE GENOMIC DNA]</scope>
    <source>
        <strain evidence="15 16">DSM 2279</strain>
    </source>
</reference>
<keyword evidence="12" id="KW-0175">Coiled coil</keyword>
<evidence type="ECO:0000256" key="12">
    <source>
        <dbReference type="SAM" id="Coils"/>
    </source>
</evidence>
<organism evidence="15 16">
    <name type="scientific">Methanoplanus limicola DSM 2279</name>
    <dbReference type="NCBI Taxonomy" id="937775"/>
    <lineage>
        <taxon>Archaea</taxon>
        <taxon>Methanobacteriati</taxon>
        <taxon>Methanobacteriota</taxon>
        <taxon>Stenosarchaea group</taxon>
        <taxon>Methanomicrobia</taxon>
        <taxon>Methanomicrobiales</taxon>
        <taxon>Methanomicrobiaceae</taxon>
        <taxon>Methanoplanus</taxon>
    </lineage>
</organism>
<name>H1YZN8_9EURY</name>
<evidence type="ECO:0000256" key="5">
    <source>
        <dbReference type="ARBA" id="ARBA00022553"/>
    </source>
</evidence>
<keyword evidence="13" id="KW-1133">Transmembrane helix</keyword>
<keyword evidence="10" id="KW-0902">Two-component regulatory system</keyword>
<protein>
    <recommendedName>
        <fullName evidence="3">histidine kinase</fullName>
        <ecNumber evidence="3">2.7.13.3</ecNumber>
    </recommendedName>
</protein>
<dbReference type="Gene3D" id="3.30.565.10">
    <property type="entry name" value="Histidine kinase-like ATPase, C-terminal domain"/>
    <property type="match status" value="1"/>
</dbReference>
<dbReference type="InterPro" id="IPR050398">
    <property type="entry name" value="HssS/ArlS-like"/>
</dbReference>
<comment type="subcellular location">
    <subcellularLocation>
        <location evidence="2">Cell membrane</location>
        <topology evidence="2">Multi-pass membrane protein</topology>
    </subcellularLocation>
</comment>
<dbReference type="OrthoDB" id="342253at2157"/>
<dbReference type="GO" id="GO:0005886">
    <property type="term" value="C:plasma membrane"/>
    <property type="evidence" value="ECO:0007669"/>
    <property type="project" value="UniProtKB-SubCell"/>
</dbReference>
<dbReference type="PROSITE" id="PS50109">
    <property type="entry name" value="HIS_KIN"/>
    <property type="match status" value="1"/>
</dbReference>
<dbReference type="GO" id="GO:0000160">
    <property type="term" value="P:phosphorelay signal transduction system"/>
    <property type="evidence" value="ECO:0007669"/>
    <property type="project" value="UniProtKB-KW"/>
</dbReference>
<evidence type="ECO:0000256" key="2">
    <source>
        <dbReference type="ARBA" id="ARBA00004651"/>
    </source>
</evidence>
<sequence length="620" mass="70302">MQEGVEKKASQQTKLALGFFIIFLILILIISAATYSTLKTSFENQYYDRVDDSVVVIKNHVNLVNTGLKTYESAYDREMMESFVLFTEAYENSGREPSAIDLDNLRDSIGLSNFGTLELYIINESGVVEYTTYEKDIGLDFSEYPEFFDKIDAIRTGDKFVGDRATGGWSGEVNLKKYAYLPTPDHKYLLEFGFTSEVFQEGRKVFKYGGIGDLLSEQNYNLLSSKVYNIAYKEVGGDLADGLTKERLKEVFEEKSDLEYINSSGETITKYIYIDLDDGSAPSSTQMSLAAELVFSTKNLNATLDMLTYYIWMFIILASGISLLSAYYIAYYFTKPIRSIIHDIEVIAGGDLDHPINKTQSAEGEYLRGKIEVLVRRLKGEIDLLQKTSDNLDSELEKNRRKEEELEKLNNKLSLISGITLHDIQNQILALSSYVRYMRLNREKGRDDEDFLKVIDDIVLAVRDHISFASDYRQVGLKKPVWHNIGVLVDEIIRNSLFWQVSFNVSTGNLSVLADPMFRKVLFNLFENSVRHGTNVTSISVSFYESEGSGHLIIEDDGSGVAEKDKERIFDKKFGENTGLGLFLAREILASSGMEIHETGKEGKGARFDISIPEEYCRFE</sequence>
<keyword evidence="9" id="KW-0067">ATP-binding</keyword>